<evidence type="ECO:0000256" key="1">
    <source>
        <dbReference type="ARBA" id="ARBA00007125"/>
    </source>
</evidence>
<dbReference type="EMBL" id="LPVJ01000061">
    <property type="protein sequence ID" value="KUO94980.1"/>
    <property type="molecule type" value="Genomic_DNA"/>
</dbReference>
<dbReference type="InterPro" id="IPR050273">
    <property type="entry name" value="GppA/Ppx_hydrolase"/>
</dbReference>
<dbReference type="RefSeq" id="WP_067718833.1">
    <property type="nucleotide sequence ID" value="NZ_LPVJ01000061.1"/>
</dbReference>
<dbReference type="InterPro" id="IPR048950">
    <property type="entry name" value="Ppx_GppA_C"/>
</dbReference>
<keyword evidence="4" id="KW-1185">Reference proteome</keyword>
<evidence type="ECO:0000313" key="3">
    <source>
        <dbReference type="EMBL" id="KUO94980.1"/>
    </source>
</evidence>
<comment type="similarity">
    <text evidence="1">Belongs to the GppA/Ppx family.</text>
</comment>
<gene>
    <name evidence="3" type="ORF">ATW55_04925</name>
</gene>
<dbReference type="CDD" id="cd00077">
    <property type="entry name" value="HDc"/>
    <property type="match status" value="1"/>
</dbReference>
<proteinExistence type="inferred from homology"/>
<dbReference type="OrthoDB" id="9814545at2"/>
<sequence>MKDSSSVAQSPAHYKHDALRAMNRFQSDRAHCVRVASLAQTLYLGIRGEAATQAAQLTLELAGYLHDVGHFINSQKHHKHSRYLVQNARETATWDATLKEDVATLCFYHRRSARPSWIEKIGKERDLLTCCACLRVADGLDRSHLGTVTLHEIKRSTREITLFVSGLSSADADHLLRKKADLWQIAFAQKLMLNLRDAT</sequence>
<dbReference type="AlphaFoldDB" id="A0A101XP19"/>
<dbReference type="Gene3D" id="1.10.3210.10">
    <property type="entry name" value="Hypothetical protein af1432"/>
    <property type="match status" value="1"/>
</dbReference>
<dbReference type="PANTHER" id="PTHR30005:SF0">
    <property type="entry name" value="RETROGRADE REGULATION PROTEIN 2"/>
    <property type="match status" value="1"/>
</dbReference>
<evidence type="ECO:0000313" key="4">
    <source>
        <dbReference type="Proteomes" id="UP000053557"/>
    </source>
</evidence>
<dbReference type="SMART" id="SM00471">
    <property type="entry name" value="HDc"/>
    <property type="match status" value="1"/>
</dbReference>
<organism evidence="3 4">
    <name type="scientific">Ferroacidibacillus organovorans</name>
    <dbReference type="NCBI Taxonomy" id="1765683"/>
    <lineage>
        <taxon>Bacteria</taxon>
        <taxon>Bacillati</taxon>
        <taxon>Bacillota</taxon>
        <taxon>Bacilli</taxon>
        <taxon>Bacillales</taxon>
        <taxon>Alicyclobacillaceae</taxon>
        <taxon>Ferroacidibacillus</taxon>
    </lineage>
</organism>
<dbReference type="InterPro" id="IPR003607">
    <property type="entry name" value="HD/PDEase_dom"/>
</dbReference>
<dbReference type="Pfam" id="PF21447">
    <property type="entry name" value="Ppx-GppA_III"/>
    <property type="match status" value="1"/>
</dbReference>
<evidence type="ECO:0000259" key="2">
    <source>
        <dbReference type="SMART" id="SM00471"/>
    </source>
</evidence>
<reference evidence="3 4" key="1">
    <citation type="submission" date="2015-12" db="EMBL/GenBank/DDBJ databases">
        <title>Draft genome sequence of Acidibacillus ferrooxidans ITV001, isolated from a chalcopyrite acid mine drainage site in Brazil.</title>
        <authorList>
            <person name="Dall'Agnol H."/>
            <person name="Nancucheo I."/>
            <person name="Johnson B."/>
            <person name="Oliveira R."/>
            <person name="Leite L."/>
            <person name="Pylro V."/>
            <person name="Nunes G.L."/>
            <person name="Tzotzos G."/>
            <person name="Fernandes G.R."/>
            <person name="Dutra J."/>
            <person name="Orellana S.C."/>
            <person name="Oliveira G."/>
        </authorList>
    </citation>
    <scope>NUCLEOTIDE SEQUENCE [LARGE SCALE GENOMIC DNA]</scope>
    <source>
        <strain evidence="4">ITV01</strain>
    </source>
</reference>
<protein>
    <recommendedName>
        <fullName evidence="2">HD/PDEase domain-containing protein</fullName>
    </recommendedName>
</protein>
<dbReference type="PANTHER" id="PTHR30005">
    <property type="entry name" value="EXOPOLYPHOSPHATASE"/>
    <property type="match status" value="1"/>
</dbReference>
<dbReference type="Proteomes" id="UP000053557">
    <property type="component" value="Unassembled WGS sequence"/>
</dbReference>
<name>A0A101XP19_9BACL</name>
<accession>A0A101XP19</accession>
<feature type="domain" description="HD/PDEase" evidence="2">
    <location>
        <begin position="24"/>
        <end position="147"/>
    </location>
</feature>
<comment type="caution">
    <text evidence="3">The sequence shown here is derived from an EMBL/GenBank/DDBJ whole genome shotgun (WGS) entry which is preliminary data.</text>
</comment>
<dbReference type="SUPFAM" id="SSF109604">
    <property type="entry name" value="HD-domain/PDEase-like"/>
    <property type="match status" value="1"/>
</dbReference>